<dbReference type="Proteomes" id="UP001516023">
    <property type="component" value="Unassembled WGS sequence"/>
</dbReference>
<reference evidence="6 7" key="1">
    <citation type="journal article" date="2020" name="G3 (Bethesda)">
        <title>Improved Reference Genome for Cyclotella cryptica CCMP332, a Model for Cell Wall Morphogenesis, Salinity Adaptation, and Lipid Production in Diatoms (Bacillariophyta).</title>
        <authorList>
            <person name="Roberts W.R."/>
            <person name="Downey K.M."/>
            <person name="Ruck E.C."/>
            <person name="Traller J.C."/>
            <person name="Alverson A.J."/>
        </authorList>
    </citation>
    <scope>NUCLEOTIDE SEQUENCE [LARGE SCALE GENOMIC DNA]</scope>
    <source>
        <strain evidence="6 7">CCMP332</strain>
    </source>
</reference>
<keyword evidence="2" id="KW-0808">Transferase</keyword>
<keyword evidence="7" id="KW-1185">Reference proteome</keyword>
<dbReference type="CDD" id="cd02440">
    <property type="entry name" value="AdoMet_MTases"/>
    <property type="match status" value="1"/>
</dbReference>
<evidence type="ECO:0000256" key="1">
    <source>
        <dbReference type="ARBA" id="ARBA00022603"/>
    </source>
</evidence>
<evidence type="ECO:0000313" key="7">
    <source>
        <dbReference type="Proteomes" id="UP001516023"/>
    </source>
</evidence>
<dbReference type="GO" id="GO:0032259">
    <property type="term" value="P:methylation"/>
    <property type="evidence" value="ECO:0007669"/>
    <property type="project" value="UniProtKB-KW"/>
</dbReference>
<feature type="domain" description="Methyltransferase" evidence="5">
    <location>
        <begin position="249"/>
        <end position="369"/>
    </location>
</feature>
<dbReference type="InterPro" id="IPR029063">
    <property type="entry name" value="SAM-dependent_MTases_sf"/>
</dbReference>
<dbReference type="PANTHER" id="PTHR43464:SF19">
    <property type="entry name" value="UBIQUINONE BIOSYNTHESIS O-METHYLTRANSFERASE, MITOCHONDRIAL"/>
    <property type="match status" value="1"/>
</dbReference>
<organism evidence="6 7">
    <name type="scientific">Cyclotella cryptica</name>
    <dbReference type="NCBI Taxonomy" id="29204"/>
    <lineage>
        <taxon>Eukaryota</taxon>
        <taxon>Sar</taxon>
        <taxon>Stramenopiles</taxon>
        <taxon>Ochrophyta</taxon>
        <taxon>Bacillariophyta</taxon>
        <taxon>Coscinodiscophyceae</taxon>
        <taxon>Thalassiosirophycidae</taxon>
        <taxon>Stephanodiscales</taxon>
        <taxon>Stephanodiscaceae</taxon>
        <taxon>Cyclotella</taxon>
    </lineage>
</organism>
<feature type="region of interest" description="Disordered" evidence="4">
    <location>
        <begin position="74"/>
        <end position="102"/>
    </location>
</feature>
<accession>A0ABD3Q190</accession>
<name>A0ABD3Q190_9STRA</name>
<evidence type="ECO:0000256" key="2">
    <source>
        <dbReference type="ARBA" id="ARBA00022679"/>
    </source>
</evidence>
<comment type="caution">
    <text evidence="6">The sequence shown here is derived from an EMBL/GenBank/DDBJ whole genome shotgun (WGS) entry which is preliminary data.</text>
</comment>
<dbReference type="Pfam" id="PF13847">
    <property type="entry name" value="Methyltransf_31"/>
    <property type="match status" value="1"/>
</dbReference>
<keyword evidence="1" id="KW-0489">Methyltransferase</keyword>
<keyword evidence="3" id="KW-0949">S-adenosyl-L-methionine</keyword>
<protein>
    <recommendedName>
        <fullName evidence="5">Methyltransferase domain-containing protein</fullName>
    </recommendedName>
</protein>
<dbReference type="EMBL" id="JABMIG020000106">
    <property type="protein sequence ID" value="KAL3792060.1"/>
    <property type="molecule type" value="Genomic_DNA"/>
</dbReference>
<dbReference type="InterPro" id="IPR025714">
    <property type="entry name" value="Methyltranfer_dom"/>
</dbReference>
<dbReference type="AlphaFoldDB" id="A0ABD3Q190"/>
<proteinExistence type="predicted"/>
<dbReference type="GO" id="GO:0008168">
    <property type="term" value="F:methyltransferase activity"/>
    <property type="evidence" value="ECO:0007669"/>
    <property type="project" value="UniProtKB-KW"/>
</dbReference>
<dbReference type="Gene3D" id="3.40.50.150">
    <property type="entry name" value="Vaccinia Virus protein VP39"/>
    <property type="match status" value="1"/>
</dbReference>
<dbReference type="SUPFAM" id="SSF53335">
    <property type="entry name" value="S-adenosyl-L-methionine-dependent methyltransferases"/>
    <property type="match status" value="1"/>
</dbReference>
<dbReference type="PANTHER" id="PTHR43464">
    <property type="entry name" value="METHYLTRANSFERASE"/>
    <property type="match status" value="1"/>
</dbReference>
<evidence type="ECO:0000259" key="5">
    <source>
        <dbReference type="Pfam" id="PF13847"/>
    </source>
</evidence>
<evidence type="ECO:0000256" key="4">
    <source>
        <dbReference type="SAM" id="MobiDB-lite"/>
    </source>
</evidence>
<sequence length="433" mass="47878">MYEEPAPNVTVGMRGITIISAWAVIVMSSNVSSVGSFAWNAHRNKFISCSSLSSKERPPISTNKQITRCPSKLFSGGFGSTSNTKKKKQQKSKTMSPNQAKRATQELLQRYGGDIQKGTQSRIDASLSSLPPHLQEAATLYKQLTQFDALVSPMTESDRKRLIPPEQWEIAARDRFKLEQLLKEHSLSENDLHNLYQRITWNASADAKATRADIAGNKMKGDLQERISRACSIVVDAVMKTSPQGRTGKVLDIGCGHGSIVPSLVDAGLEELDSYVGIDLSEEMIRNAIERYGSDRNKQGKGRVFIADDFLTHDFSKYGDEVAIDSLGVFGAVIFCSSLHDLPDMEKCIGRAASLLLPGGKLVVVHAQGATHVLGQRSCNPVMVQRGLPTTKEWLEMIDKHREDWKLILEYEPADPRSDKDEKEGYLAVLAKE</sequence>
<gene>
    <name evidence="6" type="ORF">HJC23_011225</name>
</gene>
<evidence type="ECO:0000313" key="6">
    <source>
        <dbReference type="EMBL" id="KAL3792060.1"/>
    </source>
</evidence>
<evidence type="ECO:0000256" key="3">
    <source>
        <dbReference type="ARBA" id="ARBA00022691"/>
    </source>
</evidence>